<evidence type="ECO:0000313" key="1">
    <source>
        <dbReference type="EMBL" id="MBB4640240.1"/>
    </source>
</evidence>
<protein>
    <submittedName>
        <fullName evidence="1">Uncharacterized protein</fullName>
    </submittedName>
</protein>
<sequence>MRQPRKLEAVPKKASASIGAERPLFIAAGSVRREAPKGIFNRPADFPPIASGEPSTSIHSPNRWSASAWMLYRPDNSGPGLASGGQLGASQVGIRIAYDLTPSQTQILAVHGRVASALDSPQGVEAALGLTYRPKRSLPVALSLERRIALAEGGRNAFAAYGAGGVGPVAVNPDLEMEGYAQAGIVGLAGIDAFADGRFALSKRLADIGSRSLLAGLAVSGGAQPGLSRLDAGPHVSARSGSARAVLEWRQRIGGGAFPGSGPALIVAADF</sequence>
<accession>A0A840HRK9</accession>
<comment type="caution">
    <text evidence="1">The sequence shown here is derived from an EMBL/GenBank/DDBJ whole genome shotgun (WGS) entry which is preliminary data.</text>
</comment>
<dbReference type="EMBL" id="JACHOV010000002">
    <property type="protein sequence ID" value="MBB4640240.1"/>
    <property type="molecule type" value="Genomic_DNA"/>
</dbReference>
<dbReference type="AlphaFoldDB" id="A0A840HRK9"/>
<evidence type="ECO:0000313" key="2">
    <source>
        <dbReference type="Proteomes" id="UP000575068"/>
    </source>
</evidence>
<organism evidence="1 2">
    <name type="scientific">Rhizorhapis suberifaciens</name>
    <name type="common">corky root of lettuce</name>
    <dbReference type="NCBI Taxonomy" id="13656"/>
    <lineage>
        <taxon>Bacteria</taxon>
        <taxon>Pseudomonadati</taxon>
        <taxon>Pseudomonadota</taxon>
        <taxon>Alphaproteobacteria</taxon>
        <taxon>Sphingomonadales</taxon>
        <taxon>Sphingomonadaceae</taxon>
        <taxon>Rhizorhapis</taxon>
    </lineage>
</organism>
<proteinExistence type="predicted"/>
<dbReference type="RefSeq" id="WP_184474103.1">
    <property type="nucleotide sequence ID" value="NZ_JACHOV010000002.1"/>
</dbReference>
<gene>
    <name evidence="1" type="ORF">HNQ99_000528</name>
</gene>
<dbReference type="Proteomes" id="UP000575068">
    <property type="component" value="Unassembled WGS sequence"/>
</dbReference>
<name>A0A840HRK9_9SPHN</name>
<keyword evidence="2" id="KW-1185">Reference proteome</keyword>
<reference evidence="1 2" key="1">
    <citation type="submission" date="2020-08" db="EMBL/GenBank/DDBJ databases">
        <title>Genomic Encyclopedia of Type Strains, Phase IV (KMG-IV): sequencing the most valuable type-strain genomes for metagenomic binning, comparative biology and taxonomic classification.</title>
        <authorList>
            <person name="Goeker M."/>
        </authorList>
    </citation>
    <scope>NUCLEOTIDE SEQUENCE [LARGE SCALE GENOMIC DNA]</scope>
    <source>
        <strain evidence="1 2">DSM 7465</strain>
    </source>
</reference>